<accession>A0A2P5P8R7</accession>
<dbReference type="GO" id="GO:0006302">
    <property type="term" value="P:double-strand break repair"/>
    <property type="evidence" value="ECO:0007669"/>
    <property type="project" value="InterPro"/>
</dbReference>
<dbReference type="AlphaFoldDB" id="A0A2P5P8R7"/>
<evidence type="ECO:0000313" key="3">
    <source>
        <dbReference type="EMBL" id="PPD58675.1"/>
    </source>
</evidence>
<dbReference type="RefSeq" id="WP_190259846.1">
    <property type="nucleotide sequence ID" value="NZ_CP058566.2"/>
</dbReference>
<organism evidence="3 4">
    <name type="scientific">Dehalogenimonas etheniformans</name>
    <dbReference type="NCBI Taxonomy" id="1536648"/>
    <lineage>
        <taxon>Bacteria</taxon>
        <taxon>Bacillati</taxon>
        <taxon>Chloroflexota</taxon>
        <taxon>Dehalococcoidia</taxon>
        <taxon>Dehalococcoidales</taxon>
        <taxon>Dehalococcoidaceae</taxon>
        <taxon>Dehalogenimonas</taxon>
    </lineage>
</organism>
<keyword evidence="1" id="KW-0175">Coiled coil</keyword>
<dbReference type="PANTHER" id="PTHR32182">
    <property type="entry name" value="DNA REPLICATION AND REPAIR PROTEIN RECF"/>
    <property type="match status" value="1"/>
</dbReference>
<evidence type="ECO:0000256" key="1">
    <source>
        <dbReference type="SAM" id="Coils"/>
    </source>
</evidence>
<dbReference type="GO" id="GO:0016887">
    <property type="term" value="F:ATP hydrolysis activity"/>
    <property type="evidence" value="ECO:0007669"/>
    <property type="project" value="InterPro"/>
</dbReference>
<name>A0A2P5P8R7_9CHLR</name>
<dbReference type="NCBIfam" id="NF045780">
    <property type="entry name" value="TrlF_fam_ATP"/>
    <property type="match status" value="1"/>
</dbReference>
<comment type="caution">
    <text evidence="3">The sequence shown here is derived from an EMBL/GenBank/DDBJ whole genome shotgun (WGS) entry which is preliminary data.</text>
</comment>
<dbReference type="InterPro" id="IPR038729">
    <property type="entry name" value="Rad50/SbcC_AAA"/>
</dbReference>
<keyword evidence="4" id="KW-1185">Reference proteome</keyword>
<dbReference type="InterPro" id="IPR027417">
    <property type="entry name" value="P-loop_NTPase"/>
</dbReference>
<dbReference type="InterPro" id="IPR016195">
    <property type="entry name" value="Pol/histidinol_Pase-like"/>
</dbReference>
<sequence length="979" mass="108911">MPASVSDLNIFLNNPGWARFMKTNLHLHTPATSWDWDAVEGQTRQASNISIAEYFESLNKTSLDLVAITDHNCVSWCGPLIELATAARKSGKSKIHILPGVEITTYEGPHIVGIFDESSDLEKIELMLTRLGMSGKGEKEDKVGRFPGAKSPHTIQEVFKEIDSLGGIVVGPHVDNADGLWGFKDFRSRNQVLNDQLIRILAAPSGTIKKVREADGAVRLLFKNMDTKIITNSFGFLNTSDSHRLEDFEEKVTWIKMTRPGLEGVRQLVYEPELRVSHEIHEIEDKTGRLEFREGFFFVEPSPLPYPYPKIIGISINGGMLDGLKVALSPNQNSIIGRNYAGKSALLDCIRFALNVIPSDPDKLAKFTDRMKAFVGDGGDVTLYLSAEEKTYAVTRILTSTKVGKGPKGVPQITGAPDVYLLWNGSEFKRESSKNIHQVFPIEVYPQGEVTKIKENADQQMHIVDSLNGIKLLKDEVELFELGGIKTIRGELKDNRESIVNKLKRKEELNEATSGIDQLRTEIEDLESLSTSPSVIEKKLWAEQELKIENHTKELLRFKPKWNSANLVPQTQDNKIGIEPGGKETRDIEFKPESAPPADYSTQASNIFKTTIKKLDESILNGSHAISEGIENLSVLEKSRKSRSDELDEKILNSAIPGDARAIGDSLIDHITEKRKTLAGLLDQNRELEGVEKEIAELIRMRKELLQRYGEKWSDIKKKRQEVVQMISRGSASNIKAELMIDVDKTLYKDKLTDIVDRFTSVAVRISHKEDQLALVTDGASPNELADIVKGHVSKGITDKCSGVTPNTESVLFCMTDSDVLELQECPLDDRFVISYQREGDTDYTPVDSGLSGGEQTLALISVAMVPKGLPLIIDQPEDELGPGLITHELVEQIRKVKSERQLIFVTHVPNIPVLADSELVLCVEQKIGANGKKSKLKCFGSLEDADVVGQLLELDGGNIAFEKRSQRYSRATKSKSKL</sequence>
<dbReference type="Gene3D" id="3.20.20.140">
    <property type="entry name" value="Metal-dependent hydrolases"/>
    <property type="match status" value="1"/>
</dbReference>
<feature type="coiled-coil region" evidence="1">
    <location>
        <begin position="681"/>
        <end position="708"/>
    </location>
</feature>
<dbReference type="GO" id="GO:0000731">
    <property type="term" value="P:DNA synthesis involved in DNA repair"/>
    <property type="evidence" value="ECO:0007669"/>
    <property type="project" value="TreeGrafter"/>
</dbReference>
<reference evidence="3 4" key="1">
    <citation type="journal article" date="2017" name="ISME J.">
        <title>Grape pomace compost harbors organohalide-respiring Dehalogenimonas species with novel reductive dehalogenase genes.</title>
        <authorList>
            <person name="Yang Y."/>
            <person name="Higgins S.A."/>
            <person name="Yan J."/>
            <person name="Simsir B."/>
            <person name="Chourey K."/>
            <person name="Iyer R."/>
            <person name="Hettich R.L."/>
            <person name="Baldwin B."/>
            <person name="Ogles D.M."/>
            <person name="Loffler F.E."/>
        </authorList>
    </citation>
    <scope>NUCLEOTIDE SEQUENCE [LARGE SCALE GENOMIC DNA]</scope>
    <source>
        <strain evidence="3 4">GP</strain>
    </source>
</reference>
<evidence type="ECO:0000259" key="2">
    <source>
        <dbReference type="Pfam" id="PF13476"/>
    </source>
</evidence>
<dbReference type="Proteomes" id="UP000235653">
    <property type="component" value="Unassembled WGS sequence"/>
</dbReference>
<dbReference type="EMBL" id="JQAN02000006">
    <property type="protein sequence ID" value="PPD58675.1"/>
    <property type="molecule type" value="Genomic_DNA"/>
</dbReference>
<dbReference type="InterPro" id="IPR054787">
    <property type="entry name" value="TrlF_ATPase"/>
</dbReference>
<protein>
    <recommendedName>
        <fullName evidence="2">Rad50/SbcC-type AAA domain-containing protein</fullName>
    </recommendedName>
</protein>
<dbReference type="SUPFAM" id="SSF52540">
    <property type="entry name" value="P-loop containing nucleoside triphosphate hydrolases"/>
    <property type="match status" value="1"/>
</dbReference>
<dbReference type="Gene3D" id="3.40.50.300">
    <property type="entry name" value="P-loop containing nucleotide triphosphate hydrolases"/>
    <property type="match status" value="2"/>
</dbReference>
<evidence type="ECO:0000313" key="4">
    <source>
        <dbReference type="Proteomes" id="UP000235653"/>
    </source>
</evidence>
<dbReference type="PANTHER" id="PTHR32182:SF22">
    <property type="entry name" value="ATP-DEPENDENT ENDONUCLEASE, OLD FAMILY-RELATED"/>
    <property type="match status" value="1"/>
</dbReference>
<dbReference type="SUPFAM" id="SSF89550">
    <property type="entry name" value="PHP domain-like"/>
    <property type="match status" value="1"/>
</dbReference>
<feature type="coiled-coil region" evidence="1">
    <location>
        <begin position="489"/>
        <end position="529"/>
    </location>
</feature>
<gene>
    <name evidence="3" type="ORF">JP09_002020</name>
</gene>
<proteinExistence type="predicted"/>
<dbReference type="Pfam" id="PF13476">
    <property type="entry name" value="AAA_23"/>
    <property type="match status" value="1"/>
</dbReference>
<feature type="domain" description="Rad50/SbcC-type AAA" evidence="2">
    <location>
        <begin position="324"/>
        <end position="536"/>
    </location>
</feature>